<reference evidence="1" key="1">
    <citation type="submission" date="2022-09" db="EMBL/GenBank/DDBJ databases">
        <title>Aureispira anguillicida sp. nov., isolated from Leptocephalus of Japanese eel Anguilla japonica.</title>
        <authorList>
            <person name="Yuasa K."/>
            <person name="Mekata T."/>
            <person name="Ikunari K."/>
        </authorList>
    </citation>
    <scope>NUCLEOTIDE SEQUENCE</scope>
    <source>
        <strain evidence="1">EL160426</strain>
    </source>
</reference>
<gene>
    <name evidence="1" type="ORF">AsAng_0026580</name>
</gene>
<organism evidence="1 2">
    <name type="scientific">Aureispira anguillae</name>
    <dbReference type="NCBI Taxonomy" id="2864201"/>
    <lineage>
        <taxon>Bacteria</taxon>
        <taxon>Pseudomonadati</taxon>
        <taxon>Bacteroidota</taxon>
        <taxon>Saprospiria</taxon>
        <taxon>Saprospirales</taxon>
        <taxon>Saprospiraceae</taxon>
        <taxon>Aureispira</taxon>
    </lineage>
</organism>
<dbReference type="Proteomes" id="UP001060919">
    <property type="component" value="Chromosome"/>
</dbReference>
<proteinExistence type="predicted"/>
<name>A0A915YFA7_9BACT</name>
<keyword evidence="2" id="KW-1185">Reference proteome</keyword>
<protein>
    <submittedName>
        <fullName evidence="1">Uncharacterized protein</fullName>
    </submittedName>
</protein>
<evidence type="ECO:0000313" key="2">
    <source>
        <dbReference type="Proteomes" id="UP001060919"/>
    </source>
</evidence>
<dbReference type="KEGG" id="aup:AsAng_0026580"/>
<dbReference type="EMBL" id="AP026867">
    <property type="protein sequence ID" value="BDS11943.1"/>
    <property type="molecule type" value="Genomic_DNA"/>
</dbReference>
<sequence>MEYFKMKKNIDLNIDSLFVITSKEQTLYFIKKIFSNH</sequence>
<dbReference type="AlphaFoldDB" id="A0A915YFA7"/>
<evidence type="ECO:0000313" key="1">
    <source>
        <dbReference type="EMBL" id="BDS11943.1"/>
    </source>
</evidence>
<accession>A0A915YFA7</accession>